<evidence type="ECO:0000256" key="4">
    <source>
        <dbReference type="ARBA" id="ARBA00022958"/>
    </source>
</evidence>
<dbReference type="InterPro" id="IPR006073">
    <property type="entry name" value="GTP-bd"/>
</dbReference>
<feature type="binding site" evidence="6">
    <location>
        <begin position="220"/>
        <end position="225"/>
    </location>
    <ligand>
        <name>GTP</name>
        <dbReference type="ChEBI" id="CHEBI:37565"/>
    </ligand>
</feature>
<dbReference type="NCBIfam" id="TIGR00231">
    <property type="entry name" value="small_GTP"/>
    <property type="match status" value="1"/>
</dbReference>
<keyword evidence="6" id="KW-0963">Cytoplasm</keyword>
<dbReference type="CDD" id="cd04164">
    <property type="entry name" value="trmE"/>
    <property type="match status" value="1"/>
</dbReference>
<feature type="binding site" evidence="6">
    <location>
        <position position="245"/>
    </location>
    <ligand>
        <name>Mg(2+)</name>
        <dbReference type="ChEBI" id="CHEBI:18420"/>
    </ligand>
</feature>
<dbReference type="InterPro" id="IPR025867">
    <property type="entry name" value="MnmE_helical"/>
</dbReference>
<comment type="function">
    <text evidence="6">Exhibits a very high intrinsic GTPase hydrolysis rate. Involved in the addition of a carboxymethylaminomethyl (cmnm) group at the wobble position (U34) of certain tRNAs, forming tRNA-cmnm(5)s(2)U34.</text>
</comment>
<accession>A0A1I4F7W8</accession>
<keyword evidence="9" id="KW-1185">Reference proteome</keyword>
<dbReference type="GO" id="GO:0046872">
    <property type="term" value="F:metal ion binding"/>
    <property type="evidence" value="ECO:0007669"/>
    <property type="project" value="UniProtKB-KW"/>
</dbReference>
<feature type="binding site" evidence="6">
    <location>
        <position position="20"/>
    </location>
    <ligand>
        <name>(6S)-5-formyl-5,6,7,8-tetrahydrofolate</name>
        <dbReference type="ChEBI" id="CHEBI:57457"/>
    </ligand>
</feature>
<dbReference type="SUPFAM" id="SSF103025">
    <property type="entry name" value="Folate-binding domain"/>
    <property type="match status" value="1"/>
</dbReference>
<dbReference type="InterPro" id="IPR004520">
    <property type="entry name" value="GTPase_MnmE"/>
</dbReference>
<organism evidence="8 9">
    <name type="scientific">Loktanella salsilacus</name>
    <dbReference type="NCBI Taxonomy" id="195913"/>
    <lineage>
        <taxon>Bacteria</taxon>
        <taxon>Pseudomonadati</taxon>
        <taxon>Pseudomonadota</taxon>
        <taxon>Alphaproteobacteria</taxon>
        <taxon>Rhodobacterales</taxon>
        <taxon>Roseobacteraceae</taxon>
        <taxon>Loktanella</taxon>
    </lineage>
</organism>
<dbReference type="STRING" id="195913.SAMN04488004_108115"/>
<dbReference type="InterPro" id="IPR027417">
    <property type="entry name" value="P-loop_NTPase"/>
</dbReference>
<dbReference type="GO" id="GO:0030488">
    <property type="term" value="P:tRNA methylation"/>
    <property type="evidence" value="ECO:0007669"/>
    <property type="project" value="TreeGrafter"/>
</dbReference>
<dbReference type="PANTHER" id="PTHR42714:SF2">
    <property type="entry name" value="TRNA MODIFICATION GTPASE GTPBP3, MITOCHONDRIAL"/>
    <property type="match status" value="1"/>
</dbReference>
<keyword evidence="2 6" id="KW-0819">tRNA processing</keyword>
<keyword evidence="6" id="KW-0378">Hydrolase</keyword>
<evidence type="ECO:0000313" key="9">
    <source>
        <dbReference type="Proteomes" id="UP000199550"/>
    </source>
</evidence>
<feature type="binding site" evidence="6">
    <location>
        <begin position="239"/>
        <end position="245"/>
    </location>
    <ligand>
        <name>GTP</name>
        <dbReference type="ChEBI" id="CHEBI:37565"/>
    </ligand>
</feature>
<dbReference type="GO" id="GO:0005525">
    <property type="term" value="F:GTP binding"/>
    <property type="evidence" value="ECO:0007669"/>
    <property type="project" value="UniProtKB-UniRule"/>
</dbReference>
<feature type="binding site" evidence="6">
    <location>
        <begin position="264"/>
        <end position="267"/>
    </location>
    <ligand>
        <name>GTP</name>
        <dbReference type="ChEBI" id="CHEBI:37565"/>
    </ligand>
</feature>
<dbReference type="PANTHER" id="PTHR42714">
    <property type="entry name" value="TRNA MODIFICATION GTPASE GTPBP3"/>
    <property type="match status" value="1"/>
</dbReference>
<dbReference type="Gene3D" id="1.20.120.430">
    <property type="entry name" value="tRNA modification GTPase MnmE domain 2"/>
    <property type="match status" value="1"/>
</dbReference>
<dbReference type="GO" id="GO:0003924">
    <property type="term" value="F:GTPase activity"/>
    <property type="evidence" value="ECO:0007669"/>
    <property type="project" value="UniProtKB-UniRule"/>
</dbReference>
<keyword evidence="6" id="KW-0479">Metal-binding</keyword>
<evidence type="ECO:0000256" key="2">
    <source>
        <dbReference type="ARBA" id="ARBA00022694"/>
    </source>
</evidence>
<dbReference type="SUPFAM" id="SSF116878">
    <property type="entry name" value="TrmE connector domain"/>
    <property type="match status" value="1"/>
</dbReference>
<dbReference type="InterPro" id="IPR031168">
    <property type="entry name" value="G_TrmE"/>
</dbReference>
<feature type="binding site" evidence="6">
    <location>
        <position position="75"/>
    </location>
    <ligand>
        <name>(6S)-5-formyl-5,6,7,8-tetrahydrofolate</name>
        <dbReference type="ChEBI" id="CHEBI:57457"/>
    </ligand>
</feature>
<dbReference type="SUPFAM" id="SSF52540">
    <property type="entry name" value="P-loop containing nucleoside triphosphate hydrolases"/>
    <property type="match status" value="1"/>
</dbReference>
<comment type="subcellular location">
    <subcellularLocation>
        <location evidence="6">Cytoplasm</location>
    </subcellularLocation>
</comment>
<dbReference type="GO" id="GO:0002098">
    <property type="term" value="P:tRNA wobble uridine modification"/>
    <property type="evidence" value="ECO:0007669"/>
    <property type="project" value="TreeGrafter"/>
</dbReference>
<evidence type="ECO:0000256" key="3">
    <source>
        <dbReference type="ARBA" id="ARBA00022741"/>
    </source>
</evidence>
<dbReference type="InterPro" id="IPR005225">
    <property type="entry name" value="Small_GTP-bd"/>
</dbReference>
<dbReference type="Pfam" id="PF12631">
    <property type="entry name" value="MnmE_helical"/>
    <property type="match status" value="1"/>
</dbReference>
<keyword evidence="3 6" id="KW-0547">Nucleotide-binding</keyword>
<feature type="binding site" evidence="6">
    <location>
        <position position="114"/>
    </location>
    <ligand>
        <name>(6S)-5-formyl-5,6,7,8-tetrahydrofolate</name>
        <dbReference type="ChEBI" id="CHEBI:57457"/>
    </ligand>
</feature>
<dbReference type="InterPro" id="IPR027266">
    <property type="entry name" value="TrmE/GcvT-like"/>
</dbReference>
<keyword evidence="6" id="KW-0460">Magnesium</keyword>
<dbReference type="Pfam" id="PF10396">
    <property type="entry name" value="TrmE_N"/>
    <property type="match status" value="1"/>
</dbReference>
<dbReference type="Proteomes" id="UP000199550">
    <property type="component" value="Unassembled WGS sequence"/>
</dbReference>
<evidence type="ECO:0000256" key="1">
    <source>
        <dbReference type="ARBA" id="ARBA00011043"/>
    </source>
</evidence>
<feature type="domain" description="TrmE-type G" evidence="7">
    <location>
        <begin position="210"/>
        <end position="345"/>
    </location>
</feature>
<gene>
    <name evidence="6" type="primary">mnmE</name>
    <name evidence="6" type="synonym">trmE</name>
    <name evidence="8" type="ORF">SAMN04488004_108115</name>
</gene>
<reference evidence="8 9" key="1">
    <citation type="submission" date="2016-10" db="EMBL/GenBank/DDBJ databases">
        <authorList>
            <person name="de Groot N.N."/>
        </authorList>
    </citation>
    <scope>NUCLEOTIDE SEQUENCE [LARGE SCALE GENOMIC DNA]</scope>
    <source>
        <strain evidence="8 9">DSM 16199</strain>
    </source>
</reference>
<proteinExistence type="inferred from homology"/>
<comment type="subunit">
    <text evidence="6">Homodimer. Heterotetramer of two MnmE and two MnmG subunits.</text>
</comment>
<keyword evidence="5 6" id="KW-0342">GTP-binding</keyword>
<dbReference type="OrthoDB" id="9805918at2"/>
<dbReference type="NCBIfam" id="NF003661">
    <property type="entry name" value="PRK05291.1-3"/>
    <property type="match status" value="1"/>
</dbReference>
<comment type="cofactor">
    <cofactor evidence="6">
        <name>K(+)</name>
        <dbReference type="ChEBI" id="CHEBI:29103"/>
    </cofactor>
    <text evidence="6">Binds 1 potassium ion per subunit.</text>
</comment>
<evidence type="ECO:0000256" key="5">
    <source>
        <dbReference type="ARBA" id="ARBA00023134"/>
    </source>
</evidence>
<sequence length="421" mass="45023">MDTIYALATAPGRAGVSVFRLSGPRASDIAVLMVGSVPEARGLRRVRNGDGEILDEALILRFAQNRSFTGEEVVEFHLHGSVAVAAAVSNRFASLGARLAEPGEFTRRALENGRLDLAQVEGLADLIDAETEAQRKQALAVFSGVLGDLAETWRKDLIRAAALVEATIDFVDEDVPVNVYPEVNALLDRTTSAMSQQIIGVGAAERIRNGFEVAIVGRPNVGKSTLLNRLAGRAAAITSEVAGTTRDIIEVRMDLGGLPVTLLDTAGMRETDDIIESLGVQLALDRAQLSDLRVFLIEEDRDLPLEPLENDIVVRAKVDDGGEGVSGLTGHGVDELVQKITSVLSQLSAGAGIAIRDRHRHAMEKALVSIRAAEELIVADGPPDLIAEDLRSATRAVDMIVGRVDVEDLLDEIFSSFCIGK</sequence>
<dbReference type="GO" id="GO:0005737">
    <property type="term" value="C:cytoplasm"/>
    <property type="evidence" value="ECO:0007669"/>
    <property type="project" value="UniProtKB-SubCell"/>
</dbReference>
<dbReference type="InterPro" id="IPR018948">
    <property type="entry name" value="GTP-bd_TrmE_N"/>
</dbReference>
<keyword evidence="4 6" id="KW-0630">Potassium</keyword>
<dbReference type="EMBL" id="FOTF01000008">
    <property type="protein sequence ID" value="SFL12947.1"/>
    <property type="molecule type" value="Genomic_DNA"/>
</dbReference>
<evidence type="ECO:0000259" key="7">
    <source>
        <dbReference type="PROSITE" id="PS51709"/>
    </source>
</evidence>
<dbReference type="RefSeq" id="WP_090188604.1">
    <property type="nucleotide sequence ID" value="NZ_FOTF01000008.1"/>
</dbReference>
<feature type="binding site" evidence="6">
    <location>
        <position position="239"/>
    </location>
    <ligand>
        <name>K(+)</name>
        <dbReference type="ChEBI" id="CHEBI:29103"/>
    </ligand>
</feature>
<dbReference type="CDD" id="cd14858">
    <property type="entry name" value="TrmE_N"/>
    <property type="match status" value="1"/>
</dbReference>
<dbReference type="Pfam" id="PF01926">
    <property type="entry name" value="MMR_HSR1"/>
    <property type="match status" value="1"/>
</dbReference>
<comment type="caution">
    <text evidence="6">Lacks conserved residue(s) required for the propagation of feature annotation.</text>
</comment>
<feature type="binding site" evidence="6">
    <location>
        <position position="220"/>
    </location>
    <ligand>
        <name>K(+)</name>
        <dbReference type="ChEBI" id="CHEBI:29103"/>
    </ligand>
</feature>
<dbReference type="InterPro" id="IPR027368">
    <property type="entry name" value="MnmE_dom2"/>
</dbReference>
<feature type="binding site" evidence="6">
    <location>
        <position position="241"/>
    </location>
    <ligand>
        <name>K(+)</name>
        <dbReference type="ChEBI" id="CHEBI:29103"/>
    </ligand>
</feature>
<feature type="binding site" evidence="6">
    <location>
        <position position="421"/>
    </location>
    <ligand>
        <name>(6S)-5-formyl-5,6,7,8-tetrahydrofolate</name>
        <dbReference type="ChEBI" id="CHEBI:57457"/>
    </ligand>
</feature>
<dbReference type="HAMAP" id="MF_00379">
    <property type="entry name" value="GTPase_MnmE"/>
    <property type="match status" value="1"/>
</dbReference>
<feature type="binding site" evidence="6">
    <location>
        <position position="244"/>
    </location>
    <ligand>
        <name>K(+)</name>
        <dbReference type="ChEBI" id="CHEBI:29103"/>
    </ligand>
</feature>
<evidence type="ECO:0000256" key="6">
    <source>
        <dbReference type="HAMAP-Rule" id="MF_00379"/>
    </source>
</evidence>
<protein>
    <recommendedName>
        <fullName evidence="6">tRNA modification GTPase MnmE</fullName>
        <ecNumber evidence="6">3.6.-.-</ecNumber>
    </recommendedName>
</protein>
<dbReference type="EC" id="3.6.-.-" evidence="6"/>
<dbReference type="Gene3D" id="3.30.1360.120">
    <property type="entry name" value="Probable tRNA modification gtpase trme, domain 1"/>
    <property type="match status" value="1"/>
</dbReference>
<comment type="similarity">
    <text evidence="1 6">Belongs to the TRAFAC class TrmE-Era-EngA-EngB-Septin-like GTPase superfamily. TrmE GTPase family.</text>
</comment>
<dbReference type="AlphaFoldDB" id="A0A1I4F7W8"/>
<dbReference type="Gene3D" id="3.40.50.300">
    <property type="entry name" value="P-loop containing nucleotide triphosphate hydrolases"/>
    <property type="match status" value="1"/>
</dbReference>
<dbReference type="PROSITE" id="PS51709">
    <property type="entry name" value="G_TRME"/>
    <property type="match status" value="1"/>
</dbReference>
<feature type="binding site" evidence="6">
    <location>
        <position position="224"/>
    </location>
    <ligand>
        <name>Mg(2+)</name>
        <dbReference type="ChEBI" id="CHEBI:18420"/>
    </ligand>
</feature>
<name>A0A1I4F7W8_9RHOB</name>
<evidence type="ECO:0000313" key="8">
    <source>
        <dbReference type="EMBL" id="SFL12947.1"/>
    </source>
</evidence>